<dbReference type="PANTHER" id="PTHR28036">
    <property type="entry name" value="DASH COMPLEX SUBUNIT DAD2"/>
    <property type="match status" value="1"/>
</dbReference>
<evidence type="ECO:0000256" key="5">
    <source>
        <dbReference type="ARBA" id="ARBA00020260"/>
    </source>
</evidence>
<evidence type="ECO:0000256" key="10">
    <source>
        <dbReference type="ARBA" id="ARBA00022776"/>
    </source>
</evidence>
<keyword evidence="9" id="KW-0493">Microtubule</keyword>
<keyword evidence="10" id="KW-0498">Mitosis</keyword>
<evidence type="ECO:0000256" key="14">
    <source>
        <dbReference type="ARBA" id="ARBA00023242"/>
    </source>
</evidence>
<keyword evidence="13" id="KW-0206">Cytoskeleton</keyword>
<keyword evidence="11" id="KW-0159">Chromosome partition</keyword>
<sequence length="127" mass="13649">MRHSVVPNRASQVSSASHANASAAAIAKLLEKKKEYEGVSALERASSLYLERLEALGDDCETMAKAGEVHGQVLAQWPKMFQILSQFLEAQGSHEAKGGGEIHAAPSTGQRLVRIPIEELQPGTEKS</sequence>
<comment type="caution">
    <text evidence="18">The sequence shown here is derived from an EMBL/GenBank/DDBJ whole genome shotgun (WGS) entry which is preliminary data.</text>
</comment>
<evidence type="ECO:0000256" key="8">
    <source>
        <dbReference type="ARBA" id="ARBA00022618"/>
    </source>
</evidence>
<accession>A0A409XS53</accession>
<evidence type="ECO:0000256" key="12">
    <source>
        <dbReference type="ARBA" id="ARBA00022838"/>
    </source>
</evidence>
<dbReference type="Proteomes" id="UP000283269">
    <property type="component" value="Unassembled WGS sequence"/>
</dbReference>
<comment type="similarity">
    <text evidence="4">Belongs to the DASH complex DAD2 family.</text>
</comment>
<dbReference type="GO" id="GO:0044732">
    <property type="term" value="C:mitotic spindle pole body"/>
    <property type="evidence" value="ECO:0007669"/>
    <property type="project" value="TreeGrafter"/>
</dbReference>
<comment type="subcellular location">
    <subcellularLocation>
        <location evidence="3">Chromosome</location>
        <location evidence="3">Centromere</location>
        <location evidence="3">Kinetochore</location>
    </subcellularLocation>
    <subcellularLocation>
        <location evidence="2">Cytoplasm</location>
        <location evidence="2">Cytoskeleton</location>
        <location evidence="2">Spindle</location>
    </subcellularLocation>
    <subcellularLocation>
        <location evidence="1">Nucleus</location>
    </subcellularLocation>
</comment>
<dbReference type="Pfam" id="PF08654">
    <property type="entry name" value="DASH_Dad2"/>
    <property type="match status" value="1"/>
</dbReference>
<dbReference type="GO" id="GO:1990023">
    <property type="term" value="C:mitotic spindle midzone"/>
    <property type="evidence" value="ECO:0007669"/>
    <property type="project" value="TreeGrafter"/>
</dbReference>
<gene>
    <name evidence="18" type="ORF">CVT25_012708</name>
</gene>
<keyword evidence="8" id="KW-0132">Cell division</keyword>
<keyword evidence="14" id="KW-0539">Nucleus</keyword>
<evidence type="ECO:0000256" key="16">
    <source>
        <dbReference type="ARBA" id="ARBA00023328"/>
    </source>
</evidence>
<organism evidence="18 19">
    <name type="scientific">Psilocybe cyanescens</name>
    <dbReference type="NCBI Taxonomy" id="93625"/>
    <lineage>
        <taxon>Eukaryota</taxon>
        <taxon>Fungi</taxon>
        <taxon>Dikarya</taxon>
        <taxon>Basidiomycota</taxon>
        <taxon>Agaricomycotina</taxon>
        <taxon>Agaricomycetes</taxon>
        <taxon>Agaricomycetidae</taxon>
        <taxon>Agaricales</taxon>
        <taxon>Agaricineae</taxon>
        <taxon>Strophariaceae</taxon>
        <taxon>Psilocybe</taxon>
    </lineage>
</organism>
<evidence type="ECO:0000256" key="2">
    <source>
        <dbReference type="ARBA" id="ARBA00004186"/>
    </source>
</evidence>
<dbReference type="GO" id="GO:0000278">
    <property type="term" value="P:mitotic cell cycle"/>
    <property type="evidence" value="ECO:0007669"/>
    <property type="project" value="InterPro"/>
</dbReference>
<evidence type="ECO:0000256" key="6">
    <source>
        <dbReference type="ARBA" id="ARBA00022454"/>
    </source>
</evidence>
<evidence type="ECO:0000313" key="18">
    <source>
        <dbReference type="EMBL" id="PPQ93649.1"/>
    </source>
</evidence>
<protein>
    <recommendedName>
        <fullName evidence="5">DASH complex subunit DAD2</fullName>
    </recommendedName>
    <alternativeName>
        <fullName evidence="17">Outer kinetochore protein DAD2</fullName>
    </alternativeName>
</protein>
<keyword evidence="7" id="KW-0963">Cytoplasm</keyword>
<dbReference type="PANTHER" id="PTHR28036:SF1">
    <property type="entry name" value="DASH COMPLEX SUBUNIT DAD2"/>
    <property type="match status" value="1"/>
</dbReference>
<keyword evidence="19" id="KW-1185">Reference proteome</keyword>
<keyword evidence="15" id="KW-0131">Cell cycle</keyword>
<dbReference type="GO" id="GO:0051301">
    <property type="term" value="P:cell division"/>
    <property type="evidence" value="ECO:0007669"/>
    <property type="project" value="UniProtKB-KW"/>
</dbReference>
<evidence type="ECO:0000256" key="11">
    <source>
        <dbReference type="ARBA" id="ARBA00022829"/>
    </source>
</evidence>
<dbReference type="OrthoDB" id="3230169at2759"/>
<evidence type="ECO:0000256" key="13">
    <source>
        <dbReference type="ARBA" id="ARBA00023212"/>
    </source>
</evidence>
<dbReference type="GO" id="GO:0005874">
    <property type="term" value="C:microtubule"/>
    <property type="evidence" value="ECO:0007669"/>
    <property type="project" value="UniProtKB-KW"/>
</dbReference>
<proteinExistence type="inferred from homology"/>
<evidence type="ECO:0000313" key="19">
    <source>
        <dbReference type="Proteomes" id="UP000283269"/>
    </source>
</evidence>
<reference evidence="18 19" key="1">
    <citation type="journal article" date="2018" name="Evol. Lett.">
        <title>Horizontal gene cluster transfer increased hallucinogenic mushroom diversity.</title>
        <authorList>
            <person name="Reynolds H.T."/>
            <person name="Vijayakumar V."/>
            <person name="Gluck-Thaler E."/>
            <person name="Korotkin H.B."/>
            <person name="Matheny P.B."/>
            <person name="Slot J.C."/>
        </authorList>
    </citation>
    <scope>NUCLEOTIDE SEQUENCE [LARGE SCALE GENOMIC DNA]</scope>
    <source>
        <strain evidence="18 19">2631</strain>
    </source>
</reference>
<dbReference type="GO" id="GO:0042729">
    <property type="term" value="C:DASH complex"/>
    <property type="evidence" value="ECO:0007669"/>
    <property type="project" value="InterPro"/>
</dbReference>
<dbReference type="EMBL" id="NHYD01000644">
    <property type="protein sequence ID" value="PPQ93649.1"/>
    <property type="molecule type" value="Genomic_DNA"/>
</dbReference>
<evidence type="ECO:0000256" key="3">
    <source>
        <dbReference type="ARBA" id="ARBA00004629"/>
    </source>
</evidence>
<name>A0A409XS53_PSICY</name>
<dbReference type="InterPro" id="IPR013963">
    <property type="entry name" value="DASH_Dad2"/>
</dbReference>
<evidence type="ECO:0000256" key="9">
    <source>
        <dbReference type="ARBA" id="ARBA00022701"/>
    </source>
</evidence>
<keyword evidence="16" id="KW-0137">Centromere</keyword>
<evidence type="ECO:0000256" key="7">
    <source>
        <dbReference type="ARBA" id="ARBA00022490"/>
    </source>
</evidence>
<evidence type="ECO:0000256" key="1">
    <source>
        <dbReference type="ARBA" id="ARBA00004123"/>
    </source>
</evidence>
<dbReference type="AlphaFoldDB" id="A0A409XS53"/>
<evidence type="ECO:0000256" key="15">
    <source>
        <dbReference type="ARBA" id="ARBA00023306"/>
    </source>
</evidence>
<evidence type="ECO:0000256" key="4">
    <source>
        <dbReference type="ARBA" id="ARBA00005501"/>
    </source>
</evidence>
<dbReference type="GO" id="GO:0008608">
    <property type="term" value="P:attachment of spindle microtubules to kinetochore"/>
    <property type="evidence" value="ECO:0007669"/>
    <property type="project" value="TreeGrafter"/>
</dbReference>
<keyword evidence="6" id="KW-0158">Chromosome</keyword>
<dbReference type="InParanoid" id="A0A409XS53"/>
<keyword evidence="12" id="KW-0995">Kinetochore</keyword>
<evidence type="ECO:0000256" key="17">
    <source>
        <dbReference type="ARBA" id="ARBA00030568"/>
    </source>
</evidence>